<evidence type="ECO:0000256" key="4">
    <source>
        <dbReference type="ARBA" id="ARBA00008391"/>
    </source>
</evidence>
<dbReference type="CDD" id="cd06223">
    <property type="entry name" value="PRTases_typeI"/>
    <property type="match status" value="1"/>
</dbReference>
<evidence type="ECO:0000256" key="5">
    <source>
        <dbReference type="ARBA" id="ARBA00011895"/>
    </source>
</evidence>
<evidence type="ECO:0000256" key="7">
    <source>
        <dbReference type="ARBA" id="ARBA00022676"/>
    </source>
</evidence>
<evidence type="ECO:0000256" key="2">
    <source>
        <dbReference type="ARBA" id="ARBA00004496"/>
    </source>
</evidence>
<dbReference type="GO" id="GO:0000166">
    <property type="term" value="F:nucleotide binding"/>
    <property type="evidence" value="ECO:0007669"/>
    <property type="project" value="UniProtKB-KW"/>
</dbReference>
<dbReference type="Gene3D" id="3.40.50.2020">
    <property type="match status" value="1"/>
</dbReference>
<dbReference type="GO" id="GO:0004422">
    <property type="term" value="F:hypoxanthine phosphoribosyltransferase activity"/>
    <property type="evidence" value="ECO:0007669"/>
    <property type="project" value="InterPro"/>
</dbReference>
<evidence type="ECO:0000256" key="3">
    <source>
        <dbReference type="ARBA" id="ARBA00004669"/>
    </source>
</evidence>
<sequence length="200" mass="22910">MNEQKEKELLKNNILGEVLFSNSDIKNRISELGKEITQDYKDKNLLLVSVLRGGVIFLSDLMKEIDLLLSIDFMSISAYGINGTSTGVVRITKDLDESIEEKDVLIVEDIIDTGLTISYLLRNLKSRFPNSLEICTLLDRDIRRIADINIKYIGFKIGEKYIVGYGLDYKQKFRNLQSIYELKLDTVKKDIEFLKNSSSL</sequence>
<evidence type="ECO:0000259" key="13">
    <source>
        <dbReference type="Pfam" id="PF00156"/>
    </source>
</evidence>
<dbReference type="Pfam" id="PF00156">
    <property type="entry name" value="Pribosyltran"/>
    <property type="match status" value="1"/>
</dbReference>
<name>X1KZG4_9ZZZZ</name>
<dbReference type="GO" id="GO:0032263">
    <property type="term" value="P:GMP salvage"/>
    <property type="evidence" value="ECO:0007669"/>
    <property type="project" value="TreeGrafter"/>
</dbReference>
<dbReference type="GO" id="GO:0006166">
    <property type="term" value="P:purine ribonucleoside salvage"/>
    <property type="evidence" value="ECO:0007669"/>
    <property type="project" value="UniProtKB-KW"/>
</dbReference>
<comment type="caution">
    <text evidence="14">The sequence shown here is derived from an EMBL/GenBank/DDBJ whole genome shotgun (WGS) entry which is preliminary data.</text>
</comment>
<dbReference type="InterPro" id="IPR000836">
    <property type="entry name" value="PRTase_dom"/>
</dbReference>
<accession>X1KZG4</accession>
<evidence type="ECO:0000256" key="11">
    <source>
        <dbReference type="ARBA" id="ARBA00022741"/>
    </source>
</evidence>
<comment type="pathway">
    <text evidence="3">Purine metabolism; IMP biosynthesis via salvage pathway; IMP from hypoxanthine: step 1/1.</text>
</comment>
<dbReference type="FunFam" id="3.40.50.2020:FF:000006">
    <property type="entry name" value="Hypoxanthine phosphoribosyltransferase"/>
    <property type="match status" value="1"/>
</dbReference>
<proteinExistence type="inferred from homology"/>
<evidence type="ECO:0000256" key="8">
    <source>
        <dbReference type="ARBA" id="ARBA00022679"/>
    </source>
</evidence>
<dbReference type="EC" id="2.4.2.8" evidence="5"/>
<comment type="subcellular location">
    <subcellularLocation>
        <location evidence="2">Cytoplasm</location>
    </subcellularLocation>
</comment>
<evidence type="ECO:0000256" key="1">
    <source>
        <dbReference type="ARBA" id="ARBA00001946"/>
    </source>
</evidence>
<keyword evidence="7" id="KW-0328">Glycosyltransferase</keyword>
<keyword evidence="11" id="KW-0547">Nucleotide-binding</keyword>
<comment type="cofactor">
    <cofactor evidence="1">
        <name>Mg(2+)</name>
        <dbReference type="ChEBI" id="CHEBI:18420"/>
    </cofactor>
</comment>
<dbReference type="InterPro" id="IPR029057">
    <property type="entry name" value="PRTase-like"/>
</dbReference>
<dbReference type="InterPro" id="IPR005904">
    <property type="entry name" value="Hxn_phspho_trans"/>
</dbReference>
<dbReference type="AlphaFoldDB" id="X1KZG4"/>
<dbReference type="InterPro" id="IPR050408">
    <property type="entry name" value="HGPRT"/>
</dbReference>
<evidence type="ECO:0000313" key="14">
    <source>
        <dbReference type="EMBL" id="GAI12113.1"/>
    </source>
</evidence>
<evidence type="ECO:0000256" key="6">
    <source>
        <dbReference type="ARBA" id="ARBA00022490"/>
    </source>
</evidence>
<dbReference type="GO" id="GO:0005829">
    <property type="term" value="C:cytosol"/>
    <property type="evidence" value="ECO:0007669"/>
    <property type="project" value="TreeGrafter"/>
</dbReference>
<dbReference type="GO" id="GO:0000287">
    <property type="term" value="F:magnesium ion binding"/>
    <property type="evidence" value="ECO:0007669"/>
    <property type="project" value="TreeGrafter"/>
</dbReference>
<dbReference type="GO" id="GO:0006178">
    <property type="term" value="P:guanine salvage"/>
    <property type="evidence" value="ECO:0007669"/>
    <property type="project" value="TreeGrafter"/>
</dbReference>
<gene>
    <name evidence="14" type="ORF">S06H3_13078</name>
</gene>
<evidence type="ECO:0000256" key="12">
    <source>
        <dbReference type="ARBA" id="ARBA00022842"/>
    </source>
</evidence>
<evidence type="ECO:0000256" key="9">
    <source>
        <dbReference type="ARBA" id="ARBA00022723"/>
    </source>
</evidence>
<dbReference type="SUPFAM" id="SSF53271">
    <property type="entry name" value="PRTase-like"/>
    <property type="match status" value="1"/>
</dbReference>
<dbReference type="GO" id="GO:0046100">
    <property type="term" value="P:hypoxanthine metabolic process"/>
    <property type="evidence" value="ECO:0007669"/>
    <property type="project" value="TreeGrafter"/>
</dbReference>
<comment type="similarity">
    <text evidence="4">Belongs to the purine/pyrimidine phosphoribosyltransferase family.</text>
</comment>
<organism evidence="14">
    <name type="scientific">marine sediment metagenome</name>
    <dbReference type="NCBI Taxonomy" id="412755"/>
    <lineage>
        <taxon>unclassified sequences</taxon>
        <taxon>metagenomes</taxon>
        <taxon>ecological metagenomes</taxon>
    </lineage>
</organism>
<keyword evidence="8" id="KW-0808">Transferase</keyword>
<protein>
    <recommendedName>
        <fullName evidence="5">hypoxanthine phosphoribosyltransferase</fullName>
        <ecNumber evidence="5">2.4.2.8</ecNumber>
    </recommendedName>
</protein>
<reference evidence="14" key="1">
    <citation type="journal article" date="2014" name="Front. Microbiol.">
        <title>High frequency of phylogenetically diverse reductive dehalogenase-homologous genes in deep subseafloor sedimentary metagenomes.</title>
        <authorList>
            <person name="Kawai M."/>
            <person name="Futagami T."/>
            <person name="Toyoda A."/>
            <person name="Takaki Y."/>
            <person name="Nishi S."/>
            <person name="Hori S."/>
            <person name="Arai W."/>
            <person name="Tsubouchi T."/>
            <person name="Morono Y."/>
            <person name="Uchiyama I."/>
            <person name="Ito T."/>
            <person name="Fujiyama A."/>
            <person name="Inagaki F."/>
            <person name="Takami H."/>
        </authorList>
    </citation>
    <scope>NUCLEOTIDE SEQUENCE</scope>
    <source>
        <strain evidence="14">Expedition CK06-06</strain>
    </source>
</reference>
<dbReference type="PANTHER" id="PTHR43340:SF1">
    <property type="entry name" value="HYPOXANTHINE PHOSPHORIBOSYLTRANSFERASE"/>
    <property type="match status" value="1"/>
</dbReference>
<dbReference type="PANTHER" id="PTHR43340">
    <property type="entry name" value="HYPOXANTHINE-GUANINE PHOSPHORIBOSYLTRANSFERASE"/>
    <property type="match status" value="1"/>
</dbReference>
<keyword evidence="12" id="KW-0460">Magnesium</keyword>
<keyword evidence="6" id="KW-0963">Cytoplasm</keyword>
<evidence type="ECO:0000256" key="10">
    <source>
        <dbReference type="ARBA" id="ARBA00022726"/>
    </source>
</evidence>
<dbReference type="NCBIfam" id="TIGR01203">
    <property type="entry name" value="HGPRTase"/>
    <property type="match status" value="1"/>
</dbReference>
<dbReference type="GO" id="GO:0032264">
    <property type="term" value="P:IMP salvage"/>
    <property type="evidence" value="ECO:0007669"/>
    <property type="project" value="TreeGrafter"/>
</dbReference>
<keyword evidence="10" id="KW-0660">Purine salvage</keyword>
<dbReference type="EMBL" id="BARV01006382">
    <property type="protein sequence ID" value="GAI12113.1"/>
    <property type="molecule type" value="Genomic_DNA"/>
</dbReference>
<feature type="domain" description="Phosphoribosyltransferase" evidence="13">
    <location>
        <begin position="23"/>
        <end position="169"/>
    </location>
</feature>
<keyword evidence="9" id="KW-0479">Metal-binding</keyword>